<evidence type="ECO:0000256" key="7">
    <source>
        <dbReference type="ARBA" id="ARBA00022786"/>
    </source>
</evidence>
<organism evidence="16 17">
    <name type="scientific">Tagetes erecta</name>
    <name type="common">African marigold</name>
    <dbReference type="NCBI Taxonomy" id="13708"/>
    <lineage>
        <taxon>Eukaryota</taxon>
        <taxon>Viridiplantae</taxon>
        <taxon>Streptophyta</taxon>
        <taxon>Embryophyta</taxon>
        <taxon>Tracheophyta</taxon>
        <taxon>Spermatophyta</taxon>
        <taxon>Magnoliopsida</taxon>
        <taxon>eudicotyledons</taxon>
        <taxon>Gunneridae</taxon>
        <taxon>Pentapetalae</taxon>
        <taxon>asterids</taxon>
        <taxon>campanulids</taxon>
        <taxon>Asterales</taxon>
        <taxon>Asteraceae</taxon>
        <taxon>Asteroideae</taxon>
        <taxon>Heliantheae alliance</taxon>
        <taxon>Tageteae</taxon>
        <taxon>Tagetes</taxon>
    </lineage>
</organism>
<comment type="similarity">
    <text evidence="2">Belongs to the peptidase C19 family.</text>
</comment>
<feature type="region of interest" description="Disordered" evidence="12">
    <location>
        <begin position="165"/>
        <end position="219"/>
    </location>
</feature>
<dbReference type="InterPro" id="IPR038765">
    <property type="entry name" value="Papain-like_cys_pep_sf"/>
</dbReference>
<dbReference type="Proteomes" id="UP001229421">
    <property type="component" value="Unassembled WGS sequence"/>
</dbReference>
<comment type="caution">
    <text evidence="16">The sequence shown here is derived from an EMBL/GenBank/DDBJ whole genome shotgun (WGS) entry which is preliminary data.</text>
</comment>
<evidence type="ECO:0000259" key="15">
    <source>
        <dbReference type="PROSITE" id="PS50865"/>
    </source>
</evidence>
<feature type="compositionally biased region" description="Polar residues" evidence="12">
    <location>
        <begin position="305"/>
        <end position="319"/>
    </location>
</feature>
<dbReference type="FunFam" id="6.10.140.2220:FF:000006">
    <property type="entry name" value="Ubiquitin carboxyl-terminal hydrolase 15"/>
    <property type="match status" value="1"/>
</dbReference>
<feature type="compositionally biased region" description="Polar residues" evidence="12">
    <location>
        <begin position="191"/>
        <end position="202"/>
    </location>
</feature>
<keyword evidence="6 11" id="KW-0863">Zinc-finger</keyword>
<keyword evidence="9" id="KW-0788">Thiol protease</keyword>
<dbReference type="EMBL" id="JAUHHV010000002">
    <property type="protein sequence ID" value="KAK1432262.1"/>
    <property type="molecule type" value="Genomic_DNA"/>
</dbReference>
<dbReference type="PANTHER" id="PTHR24006">
    <property type="entry name" value="UBIQUITIN CARBOXYL-TERMINAL HYDROLASE"/>
    <property type="match status" value="1"/>
</dbReference>
<dbReference type="GO" id="GO:0004843">
    <property type="term" value="F:cysteine-type deubiquitinase activity"/>
    <property type="evidence" value="ECO:0007669"/>
    <property type="project" value="UniProtKB-EC"/>
</dbReference>
<evidence type="ECO:0000313" key="16">
    <source>
        <dbReference type="EMBL" id="KAK1432262.1"/>
    </source>
</evidence>
<dbReference type="GO" id="GO:0006508">
    <property type="term" value="P:proteolysis"/>
    <property type="evidence" value="ECO:0007669"/>
    <property type="project" value="UniProtKB-KW"/>
</dbReference>
<evidence type="ECO:0000256" key="11">
    <source>
        <dbReference type="PROSITE-ProRule" id="PRU00134"/>
    </source>
</evidence>
<dbReference type="GO" id="GO:0005829">
    <property type="term" value="C:cytosol"/>
    <property type="evidence" value="ECO:0007669"/>
    <property type="project" value="TreeGrafter"/>
</dbReference>
<reference evidence="16" key="1">
    <citation type="journal article" date="2023" name="bioRxiv">
        <title>Improved chromosome-level genome assembly for marigold (Tagetes erecta).</title>
        <authorList>
            <person name="Jiang F."/>
            <person name="Yuan L."/>
            <person name="Wang S."/>
            <person name="Wang H."/>
            <person name="Xu D."/>
            <person name="Wang A."/>
            <person name="Fan W."/>
        </authorList>
    </citation>
    <scope>NUCLEOTIDE SEQUENCE</scope>
    <source>
        <strain evidence="16">WSJ</strain>
        <tissue evidence="16">Leaf</tissue>
    </source>
</reference>
<keyword evidence="13" id="KW-0472">Membrane</keyword>
<dbReference type="PANTHER" id="PTHR24006:SF874">
    <property type="entry name" value="UBIQUITIN CARBOXYL-TERMINAL HYDROLASE 16"/>
    <property type="match status" value="1"/>
</dbReference>
<evidence type="ECO:0000256" key="6">
    <source>
        <dbReference type="ARBA" id="ARBA00022771"/>
    </source>
</evidence>
<dbReference type="Pfam" id="PF00443">
    <property type="entry name" value="UCH"/>
    <property type="match status" value="1"/>
</dbReference>
<dbReference type="InterPro" id="IPR050164">
    <property type="entry name" value="Peptidase_C19"/>
</dbReference>
<feature type="region of interest" description="Disordered" evidence="12">
    <location>
        <begin position="887"/>
        <end position="906"/>
    </location>
</feature>
<evidence type="ECO:0000256" key="1">
    <source>
        <dbReference type="ARBA" id="ARBA00000707"/>
    </source>
</evidence>
<evidence type="ECO:0000313" key="17">
    <source>
        <dbReference type="Proteomes" id="UP001229421"/>
    </source>
</evidence>
<accession>A0AAD8L017</accession>
<keyword evidence="13" id="KW-1133">Transmembrane helix</keyword>
<feature type="compositionally biased region" description="Polar residues" evidence="12">
    <location>
        <begin position="254"/>
        <end position="279"/>
    </location>
</feature>
<dbReference type="Gene3D" id="3.90.70.10">
    <property type="entry name" value="Cysteine proteinases"/>
    <property type="match status" value="1"/>
</dbReference>
<feature type="transmembrane region" description="Helical" evidence="13">
    <location>
        <begin position="12"/>
        <end position="29"/>
    </location>
</feature>
<evidence type="ECO:0000256" key="9">
    <source>
        <dbReference type="ARBA" id="ARBA00022807"/>
    </source>
</evidence>
<dbReference type="InterPro" id="IPR001394">
    <property type="entry name" value="Peptidase_C19_UCH"/>
</dbReference>
<dbReference type="GO" id="GO:0005634">
    <property type="term" value="C:nucleus"/>
    <property type="evidence" value="ECO:0007669"/>
    <property type="project" value="TreeGrafter"/>
</dbReference>
<feature type="compositionally biased region" description="Polar residues" evidence="12">
    <location>
        <begin position="891"/>
        <end position="903"/>
    </location>
</feature>
<feature type="region of interest" description="Disordered" evidence="12">
    <location>
        <begin position="240"/>
        <end position="334"/>
    </location>
</feature>
<dbReference type="SUPFAM" id="SSF144232">
    <property type="entry name" value="HIT/MYND zinc finger-like"/>
    <property type="match status" value="1"/>
</dbReference>
<evidence type="ECO:0000256" key="3">
    <source>
        <dbReference type="ARBA" id="ARBA00012759"/>
    </source>
</evidence>
<comment type="catalytic activity">
    <reaction evidence="1">
        <text>Thiol-dependent hydrolysis of ester, thioester, amide, peptide and isopeptide bonds formed by the C-terminal Gly of ubiquitin (a 76-residue protein attached to proteins as an intracellular targeting signal).</text>
        <dbReference type="EC" id="3.4.19.12"/>
    </reaction>
</comment>
<keyword evidence="17" id="KW-1185">Reference proteome</keyword>
<feature type="compositionally biased region" description="Basic and acidic residues" evidence="12">
    <location>
        <begin position="291"/>
        <end position="301"/>
    </location>
</feature>
<evidence type="ECO:0000256" key="12">
    <source>
        <dbReference type="SAM" id="MobiDB-lite"/>
    </source>
</evidence>
<feature type="compositionally biased region" description="Low complexity" evidence="12">
    <location>
        <begin position="972"/>
        <end position="998"/>
    </location>
</feature>
<dbReference type="EC" id="3.4.19.12" evidence="3"/>
<name>A0AAD8L017_TARER</name>
<dbReference type="GO" id="GO:0008270">
    <property type="term" value="F:zinc ion binding"/>
    <property type="evidence" value="ECO:0007669"/>
    <property type="project" value="UniProtKB-KW"/>
</dbReference>
<keyword evidence="13" id="KW-0812">Transmembrane</keyword>
<evidence type="ECO:0000256" key="5">
    <source>
        <dbReference type="ARBA" id="ARBA00022723"/>
    </source>
</evidence>
<keyword evidence="5" id="KW-0479">Metal-binding</keyword>
<dbReference type="GO" id="GO:0016579">
    <property type="term" value="P:protein deubiquitination"/>
    <property type="evidence" value="ECO:0007669"/>
    <property type="project" value="InterPro"/>
</dbReference>
<keyword evidence="7" id="KW-0833">Ubl conjugation pathway</keyword>
<gene>
    <name evidence="16" type="ORF">QVD17_09157</name>
</gene>
<feature type="compositionally biased region" description="Low complexity" evidence="12">
    <location>
        <begin position="203"/>
        <end position="217"/>
    </location>
</feature>
<sequence>MLVGRDLGLPNLVVLVVVFVIVPAIGFVIRRKWRHAVERREEIKRLLIFASEEAARAEIEATEGYLYSPSFSSSVSSPDSTWIPVSDPGWVPIQPPVASVSVAPSLNSKPPYKCAVCFSPSSTRCAKCKAARYCSGRCQIIHWRQGHKDECRPYVAVKPVKDVLGSYSKQEDGKDSNDTSAGDKRPENGPTFESSSKEYSTFSTPSRSSIEGSSTSSADFDVTSENFETVESFTIPIKIDQNKSKDSNEDIQPRFSTSSSQADDGLNRSSFSEPLTTPSGFRGGSLHSKKSTTDKLHDSKKNTVILENSAPNGSTSSSPVDDVPNMPSFSKHSTDSSAYFGGTLPFKKSSFDELDGSSKNTTILDNSAPNGPRSKKSNDDISLSKEILVDDVMFTKTSKCSSEMFKKRDVAGDSDLPHTVFKETKISSSPIKDSKAFGGMASTIPKKSSHVVNTKSISSPPIKSTSRLASEYTKPVTVHEEKSKVSICSSKLAAHSDSGRNERKTSMLKVVDPIKLSKLPRQCSQRAESETAHKYSCKGLFSYEMFVKLYNWKQVELRPFGLVNCGNSCYANAVLQCLTHTPALNAYLLQGLHSKACGKRDWCFTCEFEGLVLKAKNGSSSLSPIRILSQIENIGSSLNHGREEDAHEFLRYAIDNMQSVCLKEAGKNATNCLEEETTLIGLTFGGYLKSKIKCMKCGGKSERHERMMDLTVEIEGNIGTLEEALNKFTCTEILDGENKYKCSRCKSYEKAKKKLTLLEAPNVLTIALKRFQSGKFGKLNKSIRFPEILDMAPYVSGTSDKSPVYRLYGVVVHVDVMNAAFSGHYVCYVKNVENRWFKMDDNRVKEVDVKSVLTKGAYMLLYARCSPRAPRLLRSLLSRHHHDPKKHRMSTLFSSRSHSTQPWDVNHDPLAIRHRSLEEESSSSSDGSAILSESCSCSTESSRRDSSSIEDHISWDWEHEQNSISSSPLWRSMHSNSSDSDTSSSSSSFPSPLYSSQSAMYNNDDESRTVSFSNSFREVNVDRLGGRPTNPLETSKPTLRRSTTRVRTE</sequence>
<evidence type="ECO:0000256" key="13">
    <source>
        <dbReference type="SAM" id="Phobius"/>
    </source>
</evidence>
<keyword evidence="8" id="KW-0378">Hydrolase</keyword>
<dbReference type="InterPro" id="IPR028889">
    <property type="entry name" value="USP"/>
</dbReference>
<dbReference type="Pfam" id="PF01753">
    <property type="entry name" value="zf-MYND"/>
    <property type="match status" value="1"/>
</dbReference>
<evidence type="ECO:0000256" key="2">
    <source>
        <dbReference type="ARBA" id="ARBA00009085"/>
    </source>
</evidence>
<feature type="domain" description="USP" evidence="14">
    <location>
        <begin position="560"/>
        <end position="865"/>
    </location>
</feature>
<dbReference type="AlphaFoldDB" id="A0AAD8L017"/>
<dbReference type="FunFam" id="3.90.70.10:FF:000026">
    <property type="entry name" value="Ubiquitin carboxyl-terminal hydrolase 15"/>
    <property type="match status" value="1"/>
</dbReference>
<evidence type="ECO:0000256" key="8">
    <source>
        <dbReference type="ARBA" id="ARBA00022801"/>
    </source>
</evidence>
<dbReference type="Gene3D" id="6.10.140.2220">
    <property type="match status" value="1"/>
</dbReference>
<dbReference type="PROSITE" id="PS50235">
    <property type="entry name" value="USP_3"/>
    <property type="match status" value="1"/>
</dbReference>
<keyword evidence="10" id="KW-0862">Zinc</keyword>
<proteinExistence type="inferred from homology"/>
<dbReference type="InterPro" id="IPR018200">
    <property type="entry name" value="USP_CS"/>
</dbReference>
<feature type="region of interest" description="Disordered" evidence="12">
    <location>
        <begin position="967"/>
        <end position="1049"/>
    </location>
</feature>
<dbReference type="PROSITE" id="PS50865">
    <property type="entry name" value="ZF_MYND_2"/>
    <property type="match status" value="1"/>
</dbReference>
<evidence type="ECO:0000256" key="4">
    <source>
        <dbReference type="ARBA" id="ARBA00022670"/>
    </source>
</evidence>
<dbReference type="PROSITE" id="PS01360">
    <property type="entry name" value="ZF_MYND_1"/>
    <property type="match status" value="1"/>
</dbReference>
<dbReference type="SUPFAM" id="SSF54001">
    <property type="entry name" value="Cysteine proteinases"/>
    <property type="match status" value="1"/>
</dbReference>
<keyword evidence="4" id="KW-0645">Protease</keyword>
<feature type="compositionally biased region" description="Basic and acidic residues" evidence="12">
    <location>
        <begin position="169"/>
        <end position="187"/>
    </location>
</feature>
<dbReference type="InterPro" id="IPR002893">
    <property type="entry name" value="Znf_MYND"/>
</dbReference>
<feature type="compositionally biased region" description="Basic residues" evidence="12">
    <location>
        <begin position="1038"/>
        <end position="1049"/>
    </location>
</feature>
<evidence type="ECO:0000256" key="10">
    <source>
        <dbReference type="ARBA" id="ARBA00022833"/>
    </source>
</evidence>
<evidence type="ECO:0000259" key="14">
    <source>
        <dbReference type="PROSITE" id="PS50235"/>
    </source>
</evidence>
<protein>
    <recommendedName>
        <fullName evidence="3">ubiquitinyl hydrolase 1</fullName>
        <ecNumber evidence="3">3.4.19.12</ecNumber>
    </recommendedName>
</protein>
<dbReference type="PROSITE" id="PS00972">
    <property type="entry name" value="USP_1"/>
    <property type="match status" value="1"/>
</dbReference>
<feature type="compositionally biased region" description="Basic and acidic residues" evidence="12">
    <location>
        <begin position="240"/>
        <end position="252"/>
    </location>
</feature>
<feature type="domain" description="MYND-type" evidence="15">
    <location>
        <begin position="114"/>
        <end position="151"/>
    </location>
</feature>